<proteinExistence type="predicted"/>
<evidence type="ECO:0000313" key="1">
    <source>
        <dbReference type="EMBL" id="MET1490090.1"/>
    </source>
</evidence>
<dbReference type="RefSeq" id="WP_345923557.1">
    <property type="nucleotide sequence ID" value="NZ_JBDIVF010000001.1"/>
</dbReference>
<evidence type="ECO:0008006" key="3">
    <source>
        <dbReference type="Google" id="ProtNLM"/>
    </source>
</evidence>
<comment type="caution">
    <text evidence="1">The sequence shown here is derived from an EMBL/GenBank/DDBJ whole genome shotgun (WGS) entry which is preliminary data.</text>
</comment>
<dbReference type="Proteomes" id="UP001548590">
    <property type="component" value="Unassembled WGS sequence"/>
</dbReference>
<protein>
    <recommendedName>
        <fullName evidence="3">DUF4123 domain-containing protein</fullName>
    </recommendedName>
</protein>
<sequence>MPAPASFLYLDTLHCLQQRDLPFDADSPYLLVFAGQPGPQPEADVIRVTSPDWHQRTRSGRLHLARTWVHHDLRADSILLVALLEQDWQLDIHDAALRELRATMRQHWASCARRFAPASLPLAARLGFARQISRHLRNDALIQIRHLPVATLHGRLPALAFSGSKVRYRAGFHARRVSPGAA</sequence>
<gene>
    <name evidence="1" type="ORF">ABVT11_09650</name>
</gene>
<accession>A0ABV2CQ99</accession>
<keyword evidence="2" id="KW-1185">Reference proteome</keyword>
<name>A0ABV2CQ99_9RHOO</name>
<evidence type="ECO:0000313" key="2">
    <source>
        <dbReference type="Proteomes" id="UP001548590"/>
    </source>
</evidence>
<dbReference type="EMBL" id="JBEWLZ010000004">
    <property type="protein sequence ID" value="MET1490090.1"/>
    <property type="molecule type" value="Genomic_DNA"/>
</dbReference>
<organism evidence="1 2">
    <name type="scientific">Uliginosibacterium paludis</name>
    <dbReference type="NCBI Taxonomy" id="1615952"/>
    <lineage>
        <taxon>Bacteria</taxon>
        <taxon>Pseudomonadati</taxon>
        <taxon>Pseudomonadota</taxon>
        <taxon>Betaproteobacteria</taxon>
        <taxon>Rhodocyclales</taxon>
        <taxon>Zoogloeaceae</taxon>
        <taxon>Uliginosibacterium</taxon>
    </lineage>
</organism>
<reference evidence="1 2" key="1">
    <citation type="submission" date="2024-07" db="EMBL/GenBank/DDBJ databases">
        <title>Uliginosibacterium paludis KCTC:42655.</title>
        <authorList>
            <person name="Kim M.K."/>
        </authorList>
    </citation>
    <scope>NUCLEOTIDE SEQUENCE [LARGE SCALE GENOMIC DNA]</scope>
    <source>
        <strain evidence="1 2">KCTC 42655</strain>
    </source>
</reference>